<sequence>MMLKKTALALFISLPLVLTGCAGIKTRSMNSGDAAEISKVCMLIPSGYSKRMSKDYGDLIQEVLKNNNINYDTVYYMGEVDSKNCSHYLKYSTRSVQPHLTNFLRISFYKALKNQMSYPKLAETAIREKHDLIADYQKAYNTIDGEFKKMLGK</sequence>
<evidence type="ECO:0000313" key="2">
    <source>
        <dbReference type="EMBL" id="MBW7569367.1"/>
    </source>
</evidence>
<dbReference type="PROSITE" id="PS51257">
    <property type="entry name" value="PROKAR_LIPOPROTEIN"/>
    <property type="match status" value="1"/>
</dbReference>
<dbReference type="EMBL" id="JAGFNY010000001">
    <property type="protein sequence ID" value="MBW7569367.1"/>
    <property type="molecule type" value="Genomic_DNA"/>
</dbReference>
<evidence type="ECO:0000313" key="3">
    <source>
        <dbReference type="Proteomes" id="UP000731465"/>
    </source>
</evidence>
<keyword evidence="3" id="KW-1185">Reference proteome</keyword>
<evidence type="ECO:0008006" key="4">
    <source>
        <dbReference type="Google" id="ProtNLM"/>
    </source>
</evidence>
<accession>A0ABS7DDI9</accession>
<dbReference type="RefSeq" id="WP_219935818.1">
    <property type="nucleotide sequence ID" value="NZ_JAGFNY010000001.1"/>
</dbReference>
<organism evidence="2 3">
    <name type="scientific">Succinivibrio faecicola</name>
    <dbReference type="NCBI Taxonomy" id="2820300"/>
    <lineage>
        <taxon>Bacteria</taxon>
        <taxon>Pseudomonadati</taxon>
        <taxon>Pseudomonadota</taxon>
        <taxon>Gammaproteobacteria</taxon>
        <taxon>Aeromonadales</taxon>
        <taxon>Succinivibrionaceae</taxon>
        <taxon>Succinivibrio</taxon>
    </lineage>
</organism>
<keyword evidence="1" id="KW-0732">Signal</keyword>
<comment type="caution">
    <text evidence="2">The sequence shown here is derived from an EMBL/GenBank/DDBJ whole genome shotgun (WGS) entry which is preliminary data.</text>
</comment>
<feature type="signal peptide" evidence="1">
    <location>
        <begin position="1"/>
        <end position="22"/>
    </location>
</feature>
<reference evidence="2 3" key="1">
    <citation type="submission" date="2021-03" db="EMBL/GenBank/DDBJ databases">
        <title>Succinivibrio sp. nov. isolated from feces of cow.</title>
        <authorList>
            <person name="Choi J.-Y."/>
        </authorList>
    </citation>
    <scope>NUCLEOTIDE SEQUENCE [LARGE SCALE GENOMIC DNA]</scope>
    <source>
        <strain evidence="2 3">AGMB01872</strain>
    </source>
</reference>
<feature type="chain" id="PRO_5045444453" description="Lipoprotein" evidence="1">
    <location>
        <begin position="23"/>
        <end position="153"/>
    </location>
</feature>
<proteinExistence type="predicted"/>
<name>A0ABS7DDI9_9GAMM</name>
<evidence type="ECO:0000256" key="1">
    <source>
        <dbReference type="SAM" id="SignalP"/>
    </source>
</evidence>
<dbReference type="Proteomes" id="UP000731465">
    <property type="component" value="Unassembled WGS sequence"/>
</dbReference>
<protein>
    <recommendedName>
        <fullName evidence="4">Lipoprotein</fullName>
    </recommendedName>
</protein>
<gene>
    <name evidence="2" type="ORF">J5V48_00455</name>
</gene>